<name>A0ABT8A0D9_9PROT</name>
<dbReference type="InterPro" id="IPR018376">
    <property type="entry name" value="Enoyl-CoA_hyd/isom_CS"/>
</dbReference>
<dbReference type="PROSITE" id="PS00166">
    <property type="entry name" value="ENOYL_COA_HYDRATASE"/>
    <property type="match status" value="1"/>
</dbReference>
<comment type="similarity">
    <text evidence="1 2">Belongs to the enoyl-CoA hydratase/isomerase family.</text>
</comment>
<gene>
    <name evidence="3" type="ORF">QWZ14_02260</name>
</gene>
<accession>A0ABT8A0D9</accession>
<reference evidence="4" key="1">
    <citation type="journal article" date="2019" name="Int. J. Syst. Evol. Microbiol.">
        <title>The Global Catalogue of Microorganisms (GCM) 10K type strain sequencing project: providing services to taxonomists for standard genome sequencing and annotation.</title>
        <authorList>
            <consortium name="The Broad Institute Genomics Platform"/>
            <consortium name="The Broad Institute Genome Sequencing Center for Infectious Disease"/>
            <person name="Wu L."/>
            <person name="Ma J."/>
        </authorList>
    </citation>
    <scope>NUCLEOTIDE SEQUENCE [LARGE SCALE GENOMIC DNA]</scope>
    <source>
        <strain evidence="4">CECT 7131</strain>
    </source>
</reference>
<organism evidence="3 4">
    <name type="scientific">Paeniroseomonas aquatica</name>
    <dbReference type="NCBI Taxonomy" id="373043"/>
    <lineage>
        <taxon>Bacteria</taxon>
        <taxon>Pseudomonadati</taxon>
        <taxon>Pseudomonadota</taxon>
        <taxon>Alphaproteobacteria</taxon>
        <taxon>Acetobacterales</taxon>
        <taxon>Acetobacteraceae</taxon>
        <taxon>Paeniroseomonas</taxon>
    </lineage>
</organism>
<evidence type="ECO:0000256" key="2">
    <source>
        <dbReference type="RuleBase" id="RU003707"/>
    </source>
</evidence>
<dbReference type="Proteomes" id="UP001529369">
    <property type="component" value="Unassembled WGS sequence"/>
</dbReference>
<proteinExistence type="inferred from homology"/>
<dbReference type="Gene3D" id="3.90.226.10">
    <property type="entry name" value="2-enoyl-CoA Hydratase, Chain A, domain 1"/>
    <property type="match status" value="1"/>
</dbReference>
<dbReference type="EMBL" id="JAUFPN010000020">
    <property type="protein sequence ID" value="MDN3563200.1"/>
    <property type="molecule type" value="Genomic_DNA"/>
</dbReference>
<evidence type="ECO:0000256" key="1">
    <source>
        <dbReference type="ARBA" id="ARBA00005254"/>
    </source>
</evidence>
<evidence type="ECO:0000313" key="3">
    <source>
        <dbReference type="EMBL" id="MDN3563200.1"/>
    </source>
</evidence>
<dbReference type="InterPro" id="IPR001753">
    <property type="entry name" value="Enoyl-CoA_hydra/iso"/>
</dbReference>
<keyword evidence="4" id="KW-1185">Reference proteome</keyword>
<sequence>MPLLTETRGRVRLLTLNRPEKRNALNNALVGAIVESLRAADADPDVAAVVIAAAGPGFSAGADLGERAILIADPEARVARAALSDAMLAAPGLMGKPVVAAIHGATVGAGASLALSCDLVLGAEDLRFAWPEARHDIYPALVLPMLLRHLGPKDAFELVATGRPVLAAEALARRLVNRVVPREALLEEACALAGQAAQYGAESLRRIKAAINASGVAP</sequence>
<protein>
    <submittedName>
        <fullName evidence="3">Enoyl-CoA hydratase/isomerase family protein</fullName>
    </submittedName>
</protein>
<evidence type="ECO:0000313" key="4">
    <source>
        <dbReference type="Proteomes" id="UP001529369"/>
    </source>
</evidence>
<dbReference type="InterPro" id="IPR029045">
    <property type="entry name" value="ClpP/crotonase-like_dom_sf"/>
</dbReference>
<dbReference type="CDD" id="cd06558">
    <property type="entry name" value="crotonase-like"/>
    <property type="match status" value="1"/>
</dbReference>
<dbReference type="PANTHER" id="PTHR43802">
    <property type="entry name" value="ENOYL-COA HYDRATASE"/>
    <property type="match status" value="1"/>
</dbReference>
<dbReference type="RefSeq" id="WP_290314937.1">
    <property type="nucleotide sequence ID" value="NZ_JAUFPN010000020.1"/>
</dbReference>
<comment type="caution">
    <text evidence="3">The sequence shown here is derived from an EMBL/GenBank/DDBJ whole genome shotgun (WGS) entry which is preliminary data.</text>
</comment>
<dbReference type="SUPFAM" id="SSF52096">
    <property type="entry name" value="ClpP/crotonase"/>
    <property type="match status" value="1"/>
</dbReference>
<dbReference type="Pfam" id="PF00378">
    <property type="entry name" value="ECH_1"/>
    <property type="match status" value="1"/>
</dbReference>
<dbReference type="PANTHER" id="PTHR43802:SF1">
    <property type="entry name" value="IP11341P-RELATED"/>
    <property type="match status" value="1"/>
</dbReference>